<dbReference type="GO" id="GO:0008080">
    <property type="term" value="F:N-acetyltransferase activity"/>
    <property type="evidence" value="ECO:0007669"/>
    <property type="project" value="InterPro"/>
</dbReference>
<dbReference type="Proteomes" id="UP000192445">
    <property type="component" value="Chromosome"/>
</dbReference>
<dbReference type="InterPro" id="IPR016181">
    <property type="entry name" value="Acyl_CoA_acyltransferase"/>
</dbReference>
<evidence type="ECO:0000313" key="4">
    <source>
        <dbReference type="Proteomes" id="UP000192445"/>
    </source>
</evidence>
<evidence type="ECO:0000313" key="3">
    <source>
        <dbReference type="EMBL" id="ARF64185.1"/>
    </source>
</evidence>
<dbReference type="CDD" id="cd04301">
    <property type="entry name" value="NAT_SF"/>
    <property type="match status" value="1"/>
</dbReference>
<dbReference type="STRING" id="1935.B1H20_24510"/>
<dbReference type="Pfam" id="PF00583">
    <property type="entry name" value="Acetyltransf_1"/>
    <property type="match status" value="1"/>
</dbReference>
<organism evidence="3 4">
    <name type="scientific">Streptomyces violaceoruber</name>
    <dbReference type="NCBI Taxonomy" id="1935"/>
    <lineage>
        <taxon>Bacteria</taxon>
        <taxon>Bacillati</taxon>
        <taxon>Actinomycetota</taxon>
        <taxon>Actinomycetes</taxon>
        <taxon>Kitasatosporales</taxon>
        <taxon>Streptomycetaceae</taxon>
        <taxon>Streptomyces</taxon>
        <taxon>Streptomyces violaceoruber group</taxon>
    </lineage>
</organism>
<dbReference type="GeneID" id="63982681"/>
<sequence length="169" mass="17984">MDVTIRAAAPAEHAALGAITAEAYLGDGLLDGPGDPYLARLRAVERRAAEAEVLVAVDPEGALLGGVTYAAPGTPWRDIAGPDEAEFRMLAVARAGRGRGVGEALVRACVERARAAEGVRALVLSTQPAMLPAHRIYRRLGFLRTPERDWEPVPGLRLMTFRLPLEGPA</sequence>
<dbReference type="InterPro" id="IPR000182">
    <property type="entry name" value="GNAT_dom"/>
</dbReference>
<dbReference type="PANTHER" id="PTHR13947:SF37">
    <property type="entry name" value="LD18367P"/>
    <property type="match status" value="1"/>
</dbReference>
<dbReference type="InterPro" id="IPR050769">
    <property type="entry name" value="NAT_camello-type"/>
</dbReference>
<dbReference type="OrthoDB" id="273614at2"/>
<evidence type="ECO:0000259" key="2">
    <source>
        <dbReference type="PROSITE" id="PS51186"/>
    </source>
</evidence>
<dbReference type="SUPFAM" id="SSF55729">
    <property type="entry name" value="Acyl-CoA N-acyltransferases (Nat)"/>
    <property type="match status" value="1"/>
</dbReference>
<dbReference type="PROSITE" id="PS51186">
    <property type="entry name" value="GNAT"/>
    <property type="match status" value="1"/>
</dbReference>
<dbReference type="AlphaFoldDB" id="A0A1V0UG09"/>
<dbReference type="PANTHER" id="PTHR13947">
    <property type="entry name" value="GNAT FAMILY N-ACETYLTRANSFERASE"/>
    <property type="match status" value="1"/>
</dbReference>
<protein>
    <submittedName>
        <fullName evidence="3">N-acetyltransferase</fullName>
    </submittedName>
</protein>
<dbReference type="KEGG" id="svu:B1H20_24510"/>
<dbReference type="EMBL" id="CP020570">
    <property type="protein sequence ID" value="ARF64185.1"/>
    <property type="molecule type" value="Genomic_DNA"/>
</dbReference>
<dbReference type="RefSeq" id="WP_030113619.1">
    <property type="nucleotide sequence ID" value="NZ_CP020570.1"/>
</dbReference>
<evidence type="ECO:0000256" key="1">
    <source>
        <dbReference type="ARBA" id="ARBA00022679"/>
    </source>
</evidence>
<accession>A0A1V0UG09</accession>
<proteinExistence type="predicted"/>
<gene>
    <name evidence="3" type="ORF">B1H20_24510</name>
</gene>
<dbReference type="Gene3D" id="3.40.630.30">
    <property type="match status" value="1"/>
</dbReference>
<feature type="domain" description="N-acetyltransferase" evidence="2">
    <location>
        <begin position="3"/>
        <end position="164"/>
    </location>
</feature>
<keyword evidence="1 3" id="KW-0808">Transferase</keyword>
<reference evidence="3 4" key="1">
    <citation type="submission" date="2017-03" db="EMBL/GenBank/DDBJ databases">
        <title>Complete Genome Sequence of a natural compounds producer, Streptomyces violaceus S21.</title>
        <authorList>
            <person name="Zhong C."/>
            <person name="Zhao Z."/>
            <person name="Fu J."/>
            <person name="Zong G."/>
            <person name="Qin R."/>
            <person name="Cao G."/>
        </authorList>
    </citation>
    <scope>NUCLEOTIDE SEQUENCE [LARGE SCALE GENOMIC DNA]</scope>
    <source>
        <strain evidence="3 4">S21</strain>
    </source>
</reference>
<name>A0A1V0UG09_STRVN</name>